<dbReference type="InterPro" id="IPR036388">
    <property type="entry name" value="WH-like_DNA-bd_sf"/>
</dbReference>
<dbReference type="InterPro" id="IPR018845">
    <property type="entry name" value="Initiator-bd"/>
</dbReference>
<dbReference type="EMBL" id="MLAK01000699">
    <property type="protein sequence ID" value="OHT07357.1"/>
    <property type="molecule type" value="Genomic_DNA"/>
</dbReference>
<feature type="domain" description="Initiator binding" evidence="2">
    <location>
        <begin position="42"/>
        <end position="134"/>
    </location>
</feature>
<name>A0A1J4KD40_9EUKA</name>
<evidence type="ECO:0000259" key="2">
    <source>
        <dbReference type="Pfam" id="PF10416"/>
    </source>
</evidence>
<evidence type="ECO:0000313" key="3">
    <source>
        <dbReference type="EMBL" id="OHT07357.1"/>
    </source>
</evidence>
<feature type="compositionally biased region" description="Polar residues" evidence="1">
    <location>
        <begin position="411"/>
        <end position="429"/>
    </location>
</feature>
<proteinExistence type="predicted"/>
<evidence type="ECO:0000256" key="1">
    <source>
        <dbReference type="SAM" id="MobiDB-lite"/>
    </source>
</evidence>
<accession>A0A1J4KD40</accession>
<dbReference type="AlphaFoldDB" id="A0A1J4KD40"/>
<dbReference type="Gene3D" id="1.10.10.10">
    <property type="entry name" value="Winged helix-like DNA-binding domain superfamily/Winged helix DNA-binding domain"/>
    <property type="match status" value="1"/>
</dbReference>
<protein>
    <recommendedName>
        <fullName evidence="2">Initiator binding domain-containing protein</fullName>
    </recommendedName>
</protein>
<organism evidence="3 4">
    <name type="scientific">Tritrichomonas foetus</name>
    <dbReference type="NCBI Taxonomy" id="1144522"/>
    <lineage>
        <taxon>Eukaryota</taxon>
        <taxon>Metamonada</taxon>
        <taxon>Parabasalia</taxon>
        <taxon>Tritrichomonadida</taxon>
        <taxon>Tritrichomonadidae</taxon>
        <taxon>Tritrichomonas</taxon>
    </lineage>
</organism>
<dbReference type="Pfam" id="PF10416">
    <property type="entry name" value="IBD"/>
    <property type="match status" value="1"/>
</dbReference>
<dbReference type="VEuPathDB" id="TrichDB:TRFO_24436"/>
<comment type="caution">
    <text evidence="3">The sequence shown here is derived from an EMBL/GenBank/DDBJ whole genome shotgun (WGS) entry which is preliminary data.</text>
</comment>
<dbReference type="RefSeq" id="XP_068360493.1">
    <property type="nucleotide sequence ID" value="XM_068503751.1"/>
</dbReference>
<sequence>MQFYNNLPFPQNAMIYNQQRMQFTNVNRCLQANANGNLIIEKPNPNLKFCRKLWFALKKTQENPALIPIIGLAWAFHGRSFIANSEILGNYLNLKSNSINTNFRQHYFGSIALTDKEFERDYPAILPNKKSWRKRPNSRCEFTIHTTEEQADKIPIKKKIHQSRSNRSRSNQKRKEKKKLLRAIKCYPNCLKRAIVSSPSLLNEVKRLMAAVSRNSRRWQFYFLKRVASDFASIFGRRRKIPAREFVNALIHAGVLNKSLLNIPPAKIEVIHRNLEWLLFTCFSIQDSPPKGQNEVRSEVNLSDAISLCLRFGLLPDIAAAIAEISLDKWPSSSDASSGFLPWFLPTRDSIFAFNLTRDNTFGWSIKLSGSAPDGFSFLRCEGENEESPGGLITTKIRFNAMARRLPPQPDSNQISNQNIDDTSNHNLQQRELNRNLSNDTLEYGRRFFVEGSEILADSWSELLSLLGVEIPLEFAPKSYFQIAESEVCANHSIILFKILHRMEKTVKLAGSLLHRDSISTFLNANSLMRQRFLKWQPSLNLIFSTILMNFQAI</sequence>
<feature type="region of interest" description="Disordered" evidence="1">
    <location>
        <begin position="408"/>
        <end position="429"/>
    </location>
</feature>
<keyword evidence="4" id="KW-1185">Reference proteome</keyword>
<evidence type="ECO:0000313" key="4">
    <source>
        <dbReference type="Proteomes" id="UP000179807"/>
    </source>
</evidence>
<dbReference type="GeneID" id="94838455"/>
<reference evidence="3" key="1">
    <citation type="submission" date="2016-10" db="EMBL/GenBank/DDBJ databases">
        <authorList>
            <person name="Benchimol M."/>
            <person name="Almeida L.G."/>
            <person name="Vasconcelos A.T."/>
            <person name="Perreira-Neves A."/>
            <person name="Rosa I.A."/>
            <person name="Tasca T."/>
            <person name="Bogo M.R."/>
            <person name="de Souza W."/>
        </authorList>
    </citation>
    <scope>NUCLEOTIDE SEQUENCE [LARGE SCALE GENOMIC DNA]</scope>
    <source>
        <strain evidence="3">K</strain>
    </source>
</reference>
<dbReference type="Proteomes" id="UP000179807">
    <property type="component" value="Unassembled WGS sequence"/>
</dbReference>
<gene>
    <name evidence="3" type="ORF">TRFO_24436</name>
</gene>